<name>A0A286U7D7_9AGAM</name>
<dbReference type="InterPro" id="IPR050523">
    <property type="entry name" value="AKR_Detox_Biosynth"/>
</dbReference>
<evidence type="ECO:0000256" key="2">
    <source>
        <dbReference type="ARBA" id="ARBA00038157"/>
    </source>
</evidence>
<gene>
    <name evidence="4" type="ORF">PNOK_0925200</name>
</gene>
<dbReference type="PANTHER" id="PTHR43364">
    <property type="entry name" value="NADH-SPECIFIC METHYLGLYOXAL REDUCTASE-RELATED"/>
    <property type="match status" value="1"/>
</dbReference>
<evidence type="ECO:0000313" key="5">
    <source>
        <dbReference type="Proteomes" id="UP000217199"/>
    </source>
</evidence>
<dbReference type="InterPro" id="IPR023210">
    <property type="entry name" value="NADP_OxRdtase_dom"/>
</dbReference>
<dbReference type="SUPFAM" id="SSF51430">
    <property type="entry name" value="NAD(P)-linked oxidoreductase"/>
    <property type="match status" value="1"/>
</dbReference>
<evidence type="ECO:0000256" key="1">
    <source>
        <dbReference type="ARBA" id="ARBA00023002"/>
    </source>
</evidence>
<dbReference type="CDD" id="cd19146">
    <property type="entry name" value="AKR_AKR9A1-2"/>
    <property type="match status" value="1"/>
</dbReference>
<protein>
    <submittedName>
        <fullName evidence="4">Arylalcohol dehydrogenase</fullName>
    </submittedName>
</protein>
<dbReference type="Pfam" id="PF00248">
    <property type="entry name" value="Aldo_ket_red"/>
    <property type="match status" value="1"/>
</dbReference>
<proteinExistence type="inferred from homology"/>
<organism evidence="4 5">
    <name type="scientific">Pyrrhoderma noxium</name>
    <dbReference type="NCBI Taxonomy" id="2282107"/>
    <lineage>
        <taxon>Eukaryota</taxon>
        <taxon>Fungi</taxon>
        <taxon>Dikarya</taxon>
        <taxon>Basidiomycota</taxon>
        <taxon>Agaricomycotina</taxon>
        <taxon>Agaricomycetes</taxon>
        <taxon>Hymenochaetales</taxon>
        <taxon>Hymenochaetaceae</taxon>
        <taxon>Pyrrhoderma</taxon>
    </lineage>
</organism>
<comment type="similarity">
    <text evidence="2">Belongs to the aldo/keto reductase family. Aldo/keto reductase 2 subfamily.</text>
</comment>
<comment type="caution">
    <text evidence="4">The sequence shown here is derived from an EMBL/GenBank/DDBJ whole genome shotgun (WGS) entry which is preliminary data.</text>
</comment>
<dbReference type="PANTHER" id="PTHR43364:SF2">
    <property type="entry name" value="ARYL-ALCOHOL DEHYDROGENASE AAD10-RELATED"/>
    <property type="match status" value="1"/>
</dbReference>
<keyword evidence="5" id="KW-1185">Reference proteome</keyword>
<dbReference type="InParanoid" id="A0A286U7D7"/>
<dbReference type="InterPro" id="IPR036812">
    <property type="entry name" value="NAD(P)_OxRdtase_dom_sf"/>
</dbReference>
<keyword evidence="1" id="KW-0560">Oxidoreductase</keyword>
<dbReference type="AlphaFoldDB" id="A0A286U7D7"/>
<feature type="domain" description="NADP-dependent oxidoreductase" evidence="3">
    <location>
        <begin position="30"/>
        <end position="340"/>
    </location>
</feature>
<dbReference type="STRING" id="2282107.A0A286U7D7"/>
<evidence type="ECO:0000259" key="3">
    <source>
        <dbReference type="Pfam" id="PF00248"/>
    </source>
</evidence>
<dbReference type="GO" id="GO:0016491">
    <property type="term" value="F:oxidoreductase activity"/>
    <property type="evidence" value="ECO:0007669"/>
    <property type="project" value="UniProtKB-KW"/>
</dbReference>
<sequence length="382" mass="42642">MSNFFEVPEAPTRLGRYRVLSPLAGVRVSPLQLGAGSIGDQWEKFGMGAMSKESSFKLLDAFYEAGGNFIDTANNYQDETSEAFIGEWAESRGIRDQLVIATKYTTNFKRGNDNIKIKANYTGNNAKSLKVSVEASLKKLRTHYIDILYVHWWDFNTSVEEVMNQLHHLVSSGQVLYLGISDTPAWVVATANQYARDHGKTPFVIYQGAWNVLERSFERDIIPMARAHGLALAPWNVLAAGRLRTDAEEKRRIDSGEGGRTTFGDWLRNENEKKMSAALEKVAKEVGTEHITAVAIAYVMQKTTHVFPIIGGRKVEHLMANVEALKISLSEEQIKFIESVLPFDPGFPTTFIGDGTHPNFILASSAVEDRWPLKQTIKPSAD</sequence>
<dbReference type="Proteomes" id="UP000217199">
    <property type="component" value="Unassembled WGS sequence"/>
</dbReference>
<dbReference type="OrthoDB" id="48988at2759"/>
<accession>A0A286U7D7</accession>
<dbReference type="Gene3D" id="3.20.20.100">
    <property type="entry name" value="NADP-dependent oxidoreductase domain"/>
    <property type="match status" value="1"/>
</dbReference>
<evidence type="ECO:0000313" key="4">
    <source>
        <dbReference type="EMBL" id="PAV15488.1"/>
    </source>
</evidence>
<reference evidence="4 5" key="1">
    <citation type="journal article" date="2017" name="Mol. Ecol.">
        <title>Comparative and population genomic landscape of Phellinus noxius: A hypervariable fungus causing root rot in trees.</title>
        <authorList>
            <person name="Chung C.L."/>
            <person name="Lee T.J."/>
            <person name="Akiba M."/>
            <person name="Lee H.H."/>
            <person name="Kuo T.H."/>
            <person name="Liu D."/>
            <person name="Ke H.M."/>
            <person name="Yokoi T."/>
            <person name="Roa M.B."/>
            <person name="Lu M.J."/>
            <person name="Chang Y.Y."/>
            <person name="Ann P.J."/>
            <person name="Tsai J.N."/>
            <person name="Chen C.Y."/>
            <person name="Tzean S.S."/>
            <person name="Ota Y."/>
            <person name="Hattori T."/>
            <person name="Sahashi N."/>
            <person name="Liou R.F."/>
            <person name="Kikuchi T."/>
            <person name="Tsai I.J."/>
        </authorList>
    </citation>
    <scope>NUCLEOTIDE SEQUENCE [LARGE SCALE GENOMIC DNA]</scope>
    <source>
        <strain evidence="4 5">FFPRI411160</strain>
    </source>
</reference>
<dbReference type="EMBL" id="NBII01000010">
    <property type="protein sequence ID" value="PAV15488.1"/>
    <property type="molecule type" value="Genomic_DNA"/>
</dbReference>